<dbReference type="Gene3D" id="3.30.1240.10">
    <property type="match status" value="1"/>
</dbReference>
<dbReference type="PANTHER" id="PTHR10000">
    <property type="entry name" value="PHOSPHOSERINE PHOSPHATASE"/>
    <property type="match status" value="1"/>
</dbReference>
<evidence type="ECO:0000256" key="2">
    <source>
        <dbReference type="ARBA" id="ARBA00034778"/>
    </source>
</evidence>
<dbReference type="Pfam" id="PF08282">
    <property type="entry name" value="Hydrolase_3"/>
    <property type="match status" value="1"/>
</dbReference>
<dbReference type="SFLD" id="SFLDS00003">
    <property type="entry name" value="Haloacid_Dehalogenase"/>
    <property type="match status" value="1"/>
</dbReference>
<dbReference type="EMBL" id="CP101806">
    <property type="protein sequence ID" value="UUD34764.1"/>
    <property type="molecule type" value="Genomic_DNA"/>
</dbReference>
<dbReference type="Gene3D" id="3.40.50.1000">
    <property type="entry name" value="HAD superfamily/HAD-like"/>
    <property type="match status" value="1"/>
</dbReference>
<sequence length="284" mass="31680">MKRNIDAYFIDLDGTLLDLPNGEETISEENVKAIVELNKSKPVVISTGRANSSFVLSLIDKLKCPYAVCQNGALIIDKNNNILAKYEIENGDVDSVVELLIKEKMFIIFNGDNKIFGPCETSPFIRPWTAKLDKFKYEQMPKYSKVTKILTFGKDKEEINKFYKFLTNKYPSLSFHIVSKGYSIEITHKSATKGKGNAFVCNLLNIDAKNAAHIGDSGNDINALPEVGTFIAMGNAMDEVKAVANYIGPSFENCGISKLFEELGEIQPKNQKMGKKISKQAKLW</sequence>
<dbReference type="GO" id="GO:0000287">
    <property type="term" value="F:magnesium ion binding"/>
    <property type="evidence" value="ECO:0007669"/>
    <property type="project" value="TreeGrafter"/>
</dbReference>
<dbReference type="NCBIfam" id="TIGR00099">
    <property type="entry name" value="Cof-subfamily"/>
    <property type="match status" value="1"/>
</dbReference>
<dbReference type="SFLD" id="SFLDG01140">
    <property type="entry name" value="C2.B:_Phosphomannomutase_and_P"/>
    <property type="match status" value="1"/>
</dbReference>
<keyword evidence="6" id="KW-1185">Reference proteome</keyword>
<proteinExistence type="inferred from homology"/>
<evidence type="ECO:0000313" key="5">
    <source>
        <dbReference type="Proteomes" id="UP000280036"/>
    </source>
</evidence>
<dbReference type="InterPro" id="IPR023214">
    <property type="entry name" value="HAD_sf"/>
</dbReference>
<evidence type="ECO:0000313" key="3">
    <source>
        <dbReference type="EMBL" id="UUD34764.1"/>
    </source>
</evidence>
<dbReference type="SUPFAM" id="SSF56784">
    <property type="entry name" value="HAD-like"/>
    <property type="match status" value="1"/>
</dbReference>
<comment type="cofactor">
    <cofactor evidence="1">
        <name>Mg(2+)</name>
        <dbReference type="ChEBI" id="CHEBI:18420"/>
    </cofactor>
</comment>
<evidence type="ECO:0000313" key="4">
    <source>
        <dbReference type="EMBL" id="VDR42375.1"/>
    </source>
</evidence>
<dbReference type="InterPro" id="IPR006379">
    <property type="entry name" value="HAD-SF_hydro_IIB"/>
</dbReference>
<organism evidence="4 5">
    <name type="scientific">Mycoplasmopsis caviae</name>
    <dbReference type="NCBI Taxonomy" id="55603"/>
    <lineage>
        <taxon>Bacteria</taxon>
        <taxon>Bacillati</taxon>
        <taxon>Mycoplasmatota</taxon>
        <taxon>Mycoplasmoidales</taxon>
        <taxon>Metamycoplasmataceae</taxon>
        <taxon>Mycoplasmopsis</taxon>
    </lineage>
</organism>
<keyword evidence="4" id="KW-0378">Hydrolase</keyword>
<reference evidence="4 5" key="1">
    <citation type="submission" date="2018-12" db="EMBL/GenBank/DDBJ databases">
        <authorList>
            <consortium name="Pathogen Informatics"/>
        </authorList>
    </citation>
    <scope>NUCLEOTIDE SEQUENCE [LARGE SCALE GENOMIC DNA]</scope>
    <source>
        <strain evidence="4 5">NCTC10126</strain>
    </source>
</reference>
<dbReference type="EMBL" id="UZVY01000001">
    <property type="protein sequence ID" value="VDR42375.1"/>
    <property type="molecule type" value="Genomic_DNA"/>
</dbReference>
<dbReference type="Proteomes" id="UP001058569">
    <property type="component" value="Chromosome"/>
</dbReference>
<dbReference type="Proteomes" id="UP000280036">
    <property type="component" value="Unassembled WGS sequence"/>
</dbReference>
<dbReference type="AlphaFoldDB" id="A0A3P8L7U7"/>
<evidence type="ECO:0000256" key="1">
    <source>
        <dbReference type="ARBA" id="ARBA00001946"/>
    </source>
</evidence>
<accession>A0A3P8L7U7</accession>
<dbReference type="InterPro" id="IPR036412">
    <property type="entry name" value="HAD-like_sf"/>
</dbReference>
<gene>
    <name evidence="4" type="primary">ywpJ</name>
    <name evidence="4" type="ORF">NCTC10126_00897</name>
    <name evidence="3" type="ORF">NPA07_02985</name>
</gene>
<reference evidence="3" key="2">
    <citation type="submission" date="2022-07" db="EMBL/GenBank/DDBJ databases">
        <title>Complete genome of Mycoplasma caviae type strain G122.</title>
        <authorList>
            <person name="Spergser J."/>
        </authorList>
    </citation>
    <scope>NUCLEOTIDE SEQUENCE</scope>
    <source>
        <strain evidence="3">G122</strain>
    </source>
</reference>
<dbReference type="InterPro" id="IPR000150">
    <property type="entry name" value="Cof"/>
</dbReference>
<dbReference type="OrthoDB" id="399923at2"/>
<dbReference type="RefSeq" id="WP_126118564.1">
    <property type="nucleotide sequence ID" value="NZ_CP101806.1"/>
</dbReference>
<dbReference type="PANTHER" id="PTHR10000:SF8">
    <property type="entry name" value="HAD SUPERFAMILY HYDROLASE-LIKE, TYPE 3"/>
    <property type="match status" value="1"/>
</dbReference>
<dbReference type="NCBIfam" id="TIGR01484">
    <property type="entry name" value="HAD-SF-IIB"/>
    <property type="match status" value="1"/>
</dbReference>
<evidence type="ECO:0000313" key="6">
    <source>
        <dbReference type="Proteomes" id="UP001058569"/>
    </source>
</evidence>
<dbReference type="GO" id="GO:0005829">
    <property type="term" value="C:cytosol"/>
    <property type="evidence" value="ECO:0007669"/>
    <property type="project" value="TreeGrafter"/>
</dbReference>
<name>A0A3P8L7U7_9BACT</name>
<protein>
    <submittedName>
        <fullName evidence="4">COF family HAD hydrolase protein</fullName>
        <ecNumber evidence="4">3.1.3.-</ecNumber>
    </submittedName>
    <submittedName>
        <fullName evidence="3">HAD family hydrolase</fullName>
    </submittedName>
</protein>
<dbReference type="GO" id="GO:0016791">
    <property type="term" value="F:phosphatase activity"/>
    <property type="evidence" value="ECO:0007669"/>
    <property type="project" value="TreeGrafter"/>
</dbReference>
<dbReference type="EC" id="3.1.3.-" evidence="4"/>
<comment type="similarity">
    <text evidence="2">Belongs to the HAD-like hydrolase superfamily. Cof family.</text>
</comment>